<evidence type="ECO:0000313" key="3">
    <source>
        <dbReference type="Proteomes" id="UP000642014"/>
    </source>
</evidence>
<evidence type="ECO:0000313" key="2">
    <source>
        <dbReference type="EMBL" id="GGR38667.1"/>
    </source>
</evidence>
<name>A0AAV4KPV2_9ACTN</name>
<evidence type="ECO:0000256" key="1">
    <source>
        <dbReference type="SAM" id="MobiDB-lite"/>
    </source>
</evidence>
<dbReference type="EMBL" id="BMSJ01000009">
    <property type="protein sequence ID" value="GGR38667.1"/>
    <property type="molecule type" value="Genomic_DNA"/>
</dbReference>
<organism evidence="2 3">
    <name type="scientific">Streptomyces cinereoruber</name>
    <dbReference type="NCBI Taxonomy" id="67260"/>
    <lineage>
        <taxon>Bacteria</taxon>
        <taxon>Bacillati</taxon>
        <taxon>Actinomycetota</taxon>
        <taxon>Actinomycetes</taxon>
        <taxon>Kitasatosporales</taxon>
        <taxon>Streptomycetaceae</taxon>
        <taxon>Streptomyces</taxon>
    </lineage>
</organism>
<reference evidence="2 3" key="1">
    <citation type="journal article" date="2014" name="Int. J. Syst. Evol. Microbiol.">
        <title>Complete genome sequence of Corynebacterium casei LMG S-19264T (=DSM 44701T), isolated from a smear-ripened cheese.</title>
        <authorList>
            <consortium name="US DOE Joint Genome Institute (JGI-PGF)"/>
            <person name="Walter F."/>
            <person name="Albersmeier A."/>
            <person name="Kalinowski J."/>
            <person name="Ruckert C."/>
        </authorList>
    </citation>
    <scope>NUCLEOTIDE SEQUENCE [LARGE SCALE GENOMIC DNA]</scope>
    <source>
        <strain evidence="2 3">JCM 4205</strain>
    </source>
</reference>
<protein>
    <submittedName>
        <fullName evidence="2">Uncharacterized protein</fullName>
    </submittedName>
</protein>
<dbReference type="Proteomes" id="UP000642014">
    <property type="component" value="Unassembled WGS sequence"/>
</dbReference>
<feature type="compositionally biased region" description="Gly residues" evidence="1">
    <location>
        <begin position="54"/>
        <end position="67"/>
    </location>
</feature>
<proteinExistence type="predicted"/>
<sequence>MSAGPGGDREVQHLDGEDEGRDEPGERSRPLSPVAFGTGGAPKLAAGPAQADGDGAGGDDTGDGRYGGVDESVRYMHVGMMGAPAKGLQERMGHIMAAPFPA</sequence>
<dbReference type="AlphaFoldDB" id="A0AAV4KPV2"/>
<feature type="region of interest" description="Disordered" evidence="1">
    <location>
        <begin position="1"/>
        <end position="68"/>
    </location>
</feature>
<comment type="caution">
    <text evidence="2">The sequence shown here is derived from an EMBL/GenBank/DDBJ whole genome shotgun (WGS) entry which is preliminary data.</text>
</comment>
<gene>
    <name evidence="2" type="ORF">GCM10010497_47100</name>
</gene>
<accession>A0AAV4KPV2</accession>